<protein>
    <submittedName>
        <fullName evidence="1">ORF40</fullName>
    </submittedName>
</protein>
<dbReference type="OrthoDB" id="10384at10239"/>
<dbReference type="NCBIfam" id="TIGR01611">
    <property type="entry name" value="tail_tube"/>
    <property type="match status" value="1"/>
</dbReference>
<gene>
    <name evidence="1" type="primary">orf40</name>
</gene>
<name>Q8H9M6_9CAUD</name>
<sequence length="167" mass="18368">MLPQVIRAMNLFADGKGYAGVVEEVTPPKLTLKTEEFKAGGMDAPLELDQGMEKLECNFTVASYEKELFAAYGLVPGKMINVTLRGAFEQDGETREVVMVLNGSWKELDFGTWKSGEKAQLKVAVGLQEVETKNPTGEEKVFIDIPNMVRRINGTDLLEAARKAIGL</sequence>
<keyword evidence="2" id="KW-1185">Reference proteome</keyword>
<dbReference type="InterPro" id="IPR006498">
    <property type="entry name" value="Tail_tube"/>
</dbReference>
<dbReference type="Pfam" id="PF04985">
    <property type="entry name" value="Phage_tube"/>
    <property type="match status" value="1"/>
</dbReference>
<organism evidence="1 2">
    <name type="scientific">Vibrio phage VHML</name>
    <dbReference type="NCBI Taxonomy" id="207597"/>
    <lineage>
        <taxon>Viruses</taxon>
        <taxon>Duplodnaviria</taxon>
        <taxon>Heunggongvirae</taxon>
        <taxon>Uroviricota</taxon>
        <taxon>Caudoviricetes</taxon>
        <taxon>Vhmlvirus</taxon>
        <taxon>Vhmlvirus VHML</taxon>
    </lineage>
</organism>
<reference evidence="1 2" key="1">
    <citation type="journal article" date="2002" name="J. Appl. Microbiol.">
        <title>The complete nucleotide sequence of the Vibrio harveyi bacteriophage VHML.</title>
        <authorList>
            <person name="Oakey H.J."/>
            <person name="Cullen B.R."/>
            <person name="Owens L."/>
        </authorList>
    </citation>
    <scope>NUCLEOTIDE SEQUENCE</scope>
</reference>
<evidence type="ECO:0000313" key="2">
    <source>
        <dbReference type="Proteomes" id="UP000001159"/>
    </source>
</evidence>
<proteinExistence type="predicted"/>
<dbReference type="EMBL" id="AY133112">
    <property type="protein sequence ID" value="AAN12340.1"/>
    <property type="molecule type" value="Genomic_DNA"/>
</dbReference>
<evidence type="ECO:0000313" key="1">
    <source>
        <dbReference type="EMBL" id="AAN12340.1"/>
    </source>
</evidence>
<dbReference type="Proteomes" id="UP000001159">
    <property type="component" value="Segment"/>
</dbReference>
<accession>Q8H9M6</accession>
<dbReference type="KEGG" id="vg:956127"/>